<comment type="caution">
    <text evidence="3">The sequence shown here is derived from an EMBL/GenBank/DDBJ whole genome shotgun (WGS) entry which is preliminary data.</text>
</comment>
<dbReference type="EMBL" id="JADIMI010000007">
    <property type="protein sequence ID" value="MBO8451333.1"/>
    <property type="molecule type" value="Genomic_DNA"/>
</dbReference>
<gene>
    <name evidence="3" type="ORF">IAC06_00405</name>
</gene>
<evidence type="ECO:0000256" key="1">
    <source>
        <dbReference type="SAM" id="SignalP"/>
    </source>
</evidence>
<proteinExistence type="predicted"/>
<feature type="domain" description="Type IX secretion system protein PorV" evidence="2">
    <location>
        <begin position="27"/>
        <end position="222"/>
    </location>
</feature>
<sequence>MRNSITIFIASIIVAAAQPVYAQSGGQAMPFVLLDADARTAGMAGAGGILPDNPSAVRHNAAAVLAGEHKAGLDLAAGPWNTDFDMSEVLYAASGYWNIDGRNGILAGVRCISGEDIVLTDEWGYHVGTAHPYDFAIEAGYARGFGEHFSVALTVMYMQSDLGIGEGPMRGVSFDAAGVYRHSAGFLDGARWGVGVKAAGLGPDIVASSGSSSRLPVRAGAGGYIRLPFSSDHVLNLAADLEYRFSASAFEAAAGAEYVFLKHGILRAGYHLGPPVTGGNRAAVGCGFIAGPVRCDAAWRFEGQGPLGNTLCLTVGLLL</sequence>
<reference evidence="3" key="1">
    <citation type="submission" date="2020-10" db="EMBL/GenBank/DDBJ databases">
        <authorList>
            <person name="Gilroy R."/>
        </authorList>
    </citation>
    <scope>NUCLEOTIDE SEQUENCE</scope>
    <source>
        <strain evidence="3">B1-20833</strain>
    </source>
</reference>
<evidence type="ECO:0000313" key="3">
    <source>
        <dbReference type="EMBL" id="MBO8451333.1"/>
    </source>
</evidence>
<dbReference type="NCBIfam" id="NF033709">
    <property type="entry name" value="PorV_fam"/>
    <property type="match status" value="1"/>
</dbReference>
<dbReference type="Proteomes" id="UP000823661">
    <property type="component" value="Unassembled WGS sequence"/>
</dbReference>
<evidence type="ECO:0000259" key="2">
    <source>
        <dbReference type="Pfam" id="PF19572"/>
    </source>
</evidence>
<reference evidence="3" key="2">
    <citation type="journal article" date="2021" name="PeerJ">
        <title>Extensive microbial diversity within the chicken gut microbiome revealed by metagenomics and culture.</title>
        <authorList>
            <person name="Gilroy R."/>
            <person name="Ravi A."/>
            <person name="Getino M."/>
            <person name="Pursley I."/>
            <person name="Horton D.L."/>
            <person name="Alikhan N.F."/>
            <person name="Baker D."/>
            <person name="Gharbi K."/>
            <person name="Hall N."/>
            <person name="Watson M."/>
            <person name="Adriaenssens E.M."/>
            <person name="Foster-Nyarko E."/>
            <person name="Jarju S."/>
            <person name="Secka A."/>
            <person name="Antonio M."/>
            <person name="Oren A."/>
            <person name="Chaudhuri R.R."/>
            <person name="La Ragione R."/>
            <person name="Hildebrand F."/>
            <person name="Pallen M.J."/>
        </authorList>
    </citation>
    <scope>NUCLEOTIDE SEQUENCE</scope>
    <source>
        <strain evidence="3">B1-20833</strain>
    </source>
</reference>
<dbReference type="Pfam" id="PF19572">
    <property type="entry name" value="PorV"/>
    <property type="match status" value="1"/>
</dbReference>
<dbReference type="InterPro" id="IPR045741">
    <property type="entry name" value="PorV"/>
</dbReference>
<protein>
    <submittedName>
        <fullName evidence="3">PorV/PorQ family protein</fullName>
    </submittedName>
</protein>
<feature type="signal peptide" evidence="1">
    <location>
        <begin position="1"/>
        <end position="22"/>
    </location>
</feature>
<name>A0A9D9EPL3_9BACT</name>
<accession>A0A9D9EPL3</accession>
<organism evidence="3 4">
    <name type="scientific">Candidatus Cryptobacteroides intestinavium</name>
    <dbReference type="NCBI Taxonomy" id="2840766"/>
    <lineage>
        <taxon>Bacteria</taxon>
        <taxon>Pseudomonadati</taxon>
        <taxon>Bacteroidota</taxon>
        <taxon>Bacteroidia</taxon>
        <taxon>Bacteroidales</taxon>
        <taxon>Candidatus Cryptobacteroides</taxon>
    </lineage>
</organism>
<evidence type="ECO:0000313" key="4">
    <source>
        <dbReference type="Proteomes" id="UP000823661"/>
    </source>
</evidence>
<keyword evidence="1" id="KW-0732">Signal</keyword>
<feature type="chain" id="PRO_5038410820" evidence="1">
    <location>
        <begin position="23"/>
        <end position="319"/>
    </location>
</feature>
<dbReference type="AlphaFoldDB" id="A0A9D9EPL3"/>